<dbReference type="InterPro" id="IPR011991">
    <property type="entry name" value="ArsR-like_HTH"/>
</dbReference>
<dbReference type="PANTHER" id="PTHR30154">
    <property type="entry name" value="LEUCINE-RESPONSIVE REGULATORY PROTEIN"/>
    <property type="match status" value="1"/>
</dbReference>
<feature type="domain" description="HTH asnC-type" evidence="4">
    <location>
        <begin position="14"/>
        <end position="79"/>
    </location>
</feature>
<dbReference type="SMART" id="SM00344">
    <property type="entry name" value="HTH_ASNC"/>
    <property type="match status" value="1"/>
</dbReference>
<dbReference type="GO" id="GO:0043565">
    <property type="term" value="F:sequence-specific DNA binding"/>
    <property type="evidence" value="ECO:0007669"/>
    <property type="project" value="InterPro"/>
</dbReference>
<dbReference type="InterPro" id="IPR036388">
    <property type="entry name" value="WH-like_DNA-bd_sf"/>
</dbReference>
<dbReference type="InterPro" id="IPR000485">
    <property type="entry name" value="AsnC-type_HTH_dom"/>
</dbReference>
<protein>
    <submittedName>
        <fullName evidence="5">AsnC family transcriptional regulator</fullName>
    </submittedName>
</protein>
<dbReference type="EMBL" id="NMVO01000014">
    <property type="protein sequence ID" value="OYO12641.1"/>
    <property type="molecule type" value="Genomic_DNA"/>
</dbReference>
<comment type="caution">
    <text evidence="5">The sequence shown here is derived from an EMBL/GenBank/DDBJ whole genome shotgun (WGS) entry which is preliminary data.</text>
</comment>
<keyword evidence="6" id="KW-1185">Reference proteome</keyword>
<dbReference type="GO" id="GO:0043200">
    <property type="term" value="P:response to amino acid"/>
    <property type="evidence" value="ECO:0007669"/>
    <property type="project" value="TreeGrafter"/>
</dbReference>
<dbReference type="SUPFAM" id="SSF46785">
    <property type="entry name" value="Winged helix' DNA-binding domain"/>
    <property type="match status" value="1"/>
</dbReference>
<dbReference type="GO" id="GO:0005829">
    <property type="term" value="C:cytosol"/>
    <property type="evidence" value="ECO:0007669"/>
    <property type="project" value="TreeGrafter"/>
</dbReference>
<dbReference type="Gene3D" id="3.30.70.920">
    <property type="match status" value="1"/>
</dbReference>
<dbReference type="Proteomes" id="UP000215896">
    <property type="component" value="Unassembled WGS sequence"/>
</dbReference>
<keyword evidence="3" id="KW-0804">Transcription</keyword>
<evidence type="ECO:0000259" key="4">
    <source>
        <dbReference type="PROSITE" id="PS50956"/>
    </source>
</evidence>
<organism evidence="5 6">
    <name type="scientific">Enemella evansiae</name>
    <dbReference type="NCBI Taxonomy" id="2016499"/>
    <lineage>
        <taxon>Bacteria</taxon>
        <taxon>Bacillati</taxon>
        <taxon>Actinomycetota</taxon>
        <taxon>Actinomycetes</taxon>
        <taxon>Propionibacteriales</taxon>
        <taxon>Propionibacteriaceae</taxon>
        <taxon>Enemella</taxon>
    </lineage>
</organism>
<dbReference type="InterPro" id="IPR019888">
    <property type="entry name" value="Tscrpt_reg_AsnC-like"/>
</dbReference>
<evidence type="ECO:0000256" key="1">
    <source>
        <dbReference type="ARBA" id="ARBA00023015"/>
    </source>
</evidence>
<dbReference type="Gene3D" id="1.10.10.10">
    <property type="entry name" value="Winged helix-like DNA-binding domain superfamily/Winged helix DNA-binding domain"/>
    <property type="match status" value="1"/>
</dbReference>
<dbReference type="InterPro" id="IPR019887">
    <property type="entry name" value="Tscrpt_reg_AsnC/Lrp_C"/>
</dbReference>
<dbReference type="AlphaFoldDB" id="A0A255GAP1"/>
<reference evidence="5 6" key="1">
    <citation type="submission" date="2017-07" db="EMBL/GenBank/DDBJ databases">
        <title>Draft whole genome sequences of clinical Proprionibacteriaceae strains.</title>
        <authorList>
            <person name="Bernier A.-M."/>
            <person name="Bernard K."/>
            <person name="Domingo M.-C."/>
        </authorList>
    </citation>
    <scope>NUCLEOTIDE SEQUENCE [LARGE SCALE GENOMIC DNA]</scope>
    <source>
        <strain evidence="5 6">NML 030167</strain>
    </source>
</reference>
<gene>
    <name evidence="5" type="ORF">CGZ94_12050</name>
</gene>
<name>A0A255GAP1_9ACTN</name>
<dbReference type="PRINTS" id="PR00033">
    <property type="entry name" value="HTHASNC"/>
</dbReference>
<accession>A0A255GAP1</accession>
<dbReference type="Pfam" id="PF01037">
    <property type="entry name" value="AsnC_trans_reg"/>
    <property type="match status" value="1"/>
</dbReference>
<dbReference type="CDD" id="cd00090">
    <property type="entry name" value="HTH_ARSR"/>
    <property type="match status" value="1"/>
</dbReference>
<dbReference type="RefSeq" id="WP_094405781.1">
    <property type="nucleotide sequence ID" value="NZ_NMVO01000014.1"/>
</dbReference>
<proteinExistence type="predicted"/>
<dbReference type="PANTHER" id="PTHR30154:SF34">
    <property type="entry name" value="TRANSCRIPTIONAL REGULATOR AZLB"/>
    <property type="match status" value="1"/>
</dbReference>
<sequence>MTQQFCVPGIRLQLDEIDLRLLDELQADADRTLRELGELVGLSPSAVQRRIQRYKNSGLIRTVARIAPEQAPQVTRAVVLLSLADESVEHHRRLADTLRAHPAVQQCFLLSGRYDYAVLVSAASIPELRDLGNELFKSDDNIRRYDTMFVLDSVKEELALPARLLLG</sequence>
<evidence type="ECO:0000256" key="3">
    <source>
        <dbReference type="ARBA" id="ARBA00023163"/>
    </source>
</evidence>
<dbReference type="InterPro" id="IPR036390">
    <property type="entry name" value="WH_DNA-bd_sf"/>
</dbReference>
<dbReference type="PROSITE" id="PS50956">
    <property type="entry name" value="HTH_ASNC_2"/>
    <property type="match status" value="1"/>
</dbReference>
<evidence type="ECO:0000256" key="2">
    <source>
        <dbReference type="ARBA" id="ARBA00023125"/>
    </source>
</evidence>
<dbReference type="Pfam" id="PF13404">
    <property type="entry name" value="HTH_AsnC-type"/>
    <property type="match status" value="1"/>
</dbReference>
<keyword evidence="1" id="KW-0805">Transcription regulation</keyword>
<keyword evidence="2" id="KW-0238">DNA-binding</keyword>
<evidence type="ECO:0000313" key="5">
    <source>
        <dbReference type="EMBL" id="OYO12641.1"/>
    </source>
</evidence>
<dbReference type="OrthoDB" id="8590699at2"/>
<evidence type="ECO:0000313" key="6">
    <source>
        <dbReference type="Proteomes" id="UP000215896"/>
    </source>
</evidence>
<dbReference type="InterPro" id="IPR011008">
    <property type="entry name" value="Dimeric_a/b-barrel"/>
</dbReference>
<dbReference type="SUPFAM" id="SSF54909">
    <property type="entry name" value="Dimeric alpha+beta barrel"/>
    <property type="match status" value="1"/>
</dbReference>